<sequence>MIVVDDFHKQYDQTLAVHDLSFRVEPGEVLGLIGPNGAGKTTTLRSLAGIVNPSRGQLSVAGHDVSREPIAAKSQLAYVPDDPPNFSDLTVGEHLAFTASVYRVDDAQRKANTLLEQFELAAKQSTPARSLSRGMRQKLAICCAYLYDPAVLLLDEPLTGLDPHGIRTLKRTIRERADNGAAAIVSSHLLAMVEDVCTHVLILDKGTKQFCGPIEDLYRHYEREQQATSLEDIFFAATT</sequence>
<dbReference type="InterPro" id="IPR003593">
    <property type="entry name" value="AAA+_ATPase"/>
</dbReference>
<dbReference type="Pfam" id="PF00005">
    <property type="entry name" value="ABC_tran"/>
    <property type="match status" value="1"/>
</dbReference>
<name>A0A9X2F996_9BACT</name>
<dbReference type="Proteomes" id="UP001155241">
    <property type="component" value="Unassembled WGS sequence"/>
</dbReference>
<dbReference type="InterPro" id="IPR027417">
    <property type="entry name" value="P-loop_NTPase"/>
</dbReference>
<evidence type="ECO:0000313" key="7">
    <source>
        <dbReference type="Proteomes" id="UP001155241"/>
    </source>
</evidence>
<dbReference type="PANTHER" id="PTHR43335:SF3">
    <property type="entry name" value="ABC TRANSPORTER"/>
    <property type="match status" value="1"/>
</dbReference>
<keyword evidence="2" id="KW-0813">Transport</keyword>
<dbReference type="PANTHER" id="PTHR43335">
    <property type="entry name" value="ABC TRANSPORTER, ATP-BINDING PROTEIN"/>
    <property type="match status" value="1"/>
</dbReference>
<evidence type="ECO:0000256" key="1">
    <source>
        <dbReference type="ARBA" id="ARBA00005417"/>
    </source>
</evidence>
<dbReference type="GO" id="GO:0016887">
    <property type="term" value="F:ATP hydrolysis activity"/>
    <property type="evidence" value="ECO:0007669"/>
    <property type="project" value="InterPro"/>
</dbReference>
<dbReference type="CDD" id="cd03230">
    <property type="entry name" value="ABC_DR_subfamily_A"/>
    <property type="match status" value="1"/>
</dbReference>
<dbReference type="AlphaFoldDB" id="A0A9X2F996"/>
<dbReference type="EMBL" id="JAMXLR010000038">
    <property type="protein sequence ID" value="MCO6044670.1"/>
    <property type="molecule type" value="Genomic_DNA"/>
</dbReference>
<gene>
    <name evidence="6" type="ORF">NG895_12200</name>
</gene>
<dbReference type="SUPFAM" id="SSF52540">
    <property type="entry name" value="P-loop containing nucleoside triphosphate hydrolases"/>
    <property type="match status" value="1"/>
</dbReference>
<keyword evidence="7" id="KW-1185">Reference proteome</keyword>
<dbReference type="Gene3D" id="3.40.50.300">
    <property type="entry name" value="P-loop containing nucleotide triphosphate hydrolases"/>
    <property type="match status" value="1"/>
</dbReference>
<comment type="caution">
    <text evidence="6">The sequence shown here is derived from an EMBL/GenBank/DDBJ whole genome shotgun (WGS) entry which is preliminary data.</text>
</comment>
<evidence type="ECO:0000256" key="4">
    <source>
        <dbReference type="ARBA" id="ARBA00022840"/>
    </source>
</evidence>
<dbReference type="RefSeq" id="WP_252852786.1">
    <property type="nucleotide sequence ID" value="NZ_JAMXLR010000038.1"/>
</dbReference>
<dbReference type="InterPro" id="IPR003439">
    <property type="entry name" value="ABC_transporter-like_ATP-bd"/>
</dbReference>
<reference evidence="6" key="1">
    <citation type="submission" date="2022-06" db="EMBL/GenBank/DDBJ databases">
        <title>Aeoliella straminimaris, a novel planctomycete from sediments.</title>
        <authorList>
            <person name="Vitorino I.R."/>
            <person name="Lage O.M."/>
        </authorList>
    </citation>
    <scope>NUCLEOTIDE SEQUENCE</scope>
    <source>
        <strain evidence="6">ICT_H6.2</strain>
    </source>
</reference>
<organism evidence="6 7">
    <name type="scientific">Aeoliella straminimaris</name>
    <dbReference type="NCBI Taxonomy" id="2954799"/>
    <lineage>
        <taxon>Bacteria</taxon>
        <taxon>Pseudomonadati</taxon>
        <taxon>Planctomycetota</taxon>
        <taxon>Planctomycetia</taxon>
        <taxon>Pirellulales</taxon>
        <taxon>Lacipirellulaceae</taxon>
        <taxon>Aeoliella</taxon>
    </lineage>
</organism>
<dbReference type="SMART" id="SM00382">
    <property type="entry name" value="AAA"/>
    <property type="match status" value="1"/>
</dbReference>
<evidence type="ECO:0000256" key="3">
    <source>
        <dbReference type="ARBA" id="ARBA00022741"/>
    </source>
</evidence>
<dbReference type="GO" id="GO:0005524">
    <property type="term" value="F:ATP binding"/>
    <property type="evidence" value="ECO:0007669"/>
    <property type="project" value="UniProtKB-KW"/>
</dbReference>
<protein>
    <submittedName>
        <fullName evidence="6">ABC transporter ATP-binding protein</fullName>
    </submittedName>
</protein>
<evidence type="ECO:0000256" key="2">
    <source>
        <dbReference type="ARBA" id="ARBA00022448"/>
    </source>
</evidence>
<keyword evidence="4 6" id="KW-0067">ATP-binding</keyword>
<dbReference type="PROSITE" id="PS50893">
    <property type="entry name" value="ABC_TRANSPORTER_2"/>
    <property type="match status" value="1"/>
</dbReference>
<keyword evidence="3" id="KW-0547">Nucleotide-binding</keyword>
<accession>A0A9X2F996</accession>
<comment type="similarity">
    <text evidence="1">Belongs to the ABC transporter superfamily.</text>
</comment>
<evidence type="ECO:0000259" key="5">
    <source>
        <dbReference type="PROSITE" id="PS50893"/>
    </source>
</evidence>
<proteinExistence type="inferred from homology"/>
<evidence type="ECO:0000313" key="6">
    <source>
        <dbReference type="EMBL" id="MCO6044670.1"/>
    </source>
</evidence>
<feature type="domain" description="ABC transporter" evidence="5">
    <location>
        <begin position="2"/>
        <end position="230"/>
    </location>
</feature>